<dbReference type="PANTHER" id="PTHR33110:SF39">
    <property type="entry name" value="OS04G0514700 PROTEIN"/>
    <property type="match status" value="1"/>
</dbReference>
<dbReference type="PANTHER" id="PTHR33110">
    <property type="entry name" value="F-BOX/KELCH-REPEAT PROTEIN-RELATED"/>
    <property type="match status" value="1"/>
</dbReference>
<sequence>MPWLVVPGHCVSLHDAAIHRVVLPEDDCAAACRGSFGDWLALVPPESGRPYLLNAFTMARIKLPLWTGEPIDKIILSSAPDTESGYAVAAVVHHGHDYRYKAKIIVCRLGGGPGGSTWWPITDLFCLQDVIFFEGKLHALDGDGRVHAFEDAELERLRNERPMEGARGGHNGATIPSCTWSPSMGRSCAWCFGDTCVPGGTYYTCAVGVFALPLPEKRPAPINDFNGHAVFVGDACCGAFSVAAAGGKIRENQICFVDDEKNLAPLSLPMSGQRDARRPLRALQSYDPRHRCVRTYQPRDPSPAAGQPWWCVAAQRFPRSHTMGPPPRTTQSGPELLLCNVLNCLGSSTSLMSYSTEPEGHGTAVTVHVFVPKSRSYDNHTWSFTQRRQSTREAKQAAAHEALTFLRSRFRAVLDDSPWSSIPYFHGGVEERAEEEKEEDEHAQDSSGDD</sequence>
<evidence type="ECO:0000259" key="2">
    <source>
        <dbReference type="Pfam" id="PF03478"/>
    </source>
</evidence>
<gene>
    <name evidence="3" type="ORF">BRADI_5g10916v3</name>
</gene>
<dbReference type="InParanoid" id="A0A2K2CGJ6"/>
<accession>A0A2K2CGJ6</accession>
<feature type="compositionally biased region" description="Acidic residues" evidence="1">
    <location>
        <begin position="436"/>
        <end position="450"/>
    </location>
</feature>
<evidence type="ECO:0000313" key="3">
    <source>
        <dbReference type="EMBL" id="PNT61153.1"/>
    </source>
</evidence>
<reference evidence="3" key="2">
    <citation type="submission" date="2017-06" db="EMBL/GenBank/DDBJ databases">
        <title>WGS assembly of Brachypodium distachyon.</title>
        <authorList>
            <consortium name="The International Brachypodium Initiative"/>
            <person name="Lucas S."/>
            <person name="Harmon-Smith M."/>
            <person name="Lail K."/>
            <person name="Tice H."/>
            <person name="Grimwood J."/>
            <person name="Bruce D."/>
            <person name="Barry K."/>
            <person name="Shu S."/>
            <person name="Lindquist E."/>
            <person name="Wang M."/>
            <person name="Pitluck S."/>
            <person name="Vogel J.P."/>
            <person name="Garvin D.F."/>
            <person name="Mockler T.C."/>
            <person name="Schmutz J."/>
            <person name="Rokhsar D."/>
            <person name="Bevan M.W."/>
        </authorList>
    </citation>
    <scope>NUCLEOTIDE SEQUENCE</scope>
    <source>
        <strain evidence="3">Bd21</strain>
    </source>
</reference>
<dbReference type="EMBL" id="CM000884">
    <property type="protein sequence ID" value="PNT61153.1"/>
    <property type="molecule type" value="Genomic_DNA"/>
</dbReference>
<name>A0A2K2CGJ6_BRADI</name>
<reference evidence="4" key="3">
    <citation type="submission" date="2018-08" db="UniProtKB">
        <authorList>
            <consortium name="EnsemblPlants"/>
        </authorList>
    </citation>
    <scope>IDENTIFICATION</scope>
    <source>
        <strain evidence="4">cv. Bd21</strain>
    </source>
</reference>
<dbReference type="AlphaFoldDB" id="A0A2K2CGJ6"/>
<dbReference type="OrthoDB" id="685987at2759"/>
<dbReference type="EnsemblPlants" id="PNT61153">
    <property type="protein sequence ID" value="PNT61153"/>
    <property type="gene ID" value="BRADI_5g10916v3"/>
</dbReference>
<organism evidence="3">
    <name type="scientific">Brachypodium distachyon</name>
    <name type="common">Purple false brome</name>
    <name type="synonym">Trachynia distachya</name>
    <dbReference type="NCBI Taxonomy" id="15368"/>
    <lineage>
        <taxon>Eukaryota</taxon>
        <taxon>Viridiplantae</taxon>
        <taxon>Streptophyta</taxon>
        <taxon>Embryophyta</taxon>
        <taxon>Tracheophyta</taxon>
        <taxon>Spermatophyta</taxon>
        <taxon>Magnoliopsida</taxon>
        <taxon>Liliopsida</taxon>
        <taxon>Poales</taxon>
        <taxon>Poaceae</taxon>
        <taxon>BOP clade</taxon>
        <taxon>Pooideae</taxon>
        <taxon>Stipodae</taxon>
        <taxon>Brachypodieae</taxon>
        <taxon>Brachypodium</taxon>
    </lineage>
</organism>
<evidence type="ECO:0000256" key="1">
    <source>
        <dbReference type="SAM" id="MobiDB-lite"/>
    </source>
</evidence>
<dbReference type="Pfam" id="PF03478">
    <property type="entry name" value="Beta-prop_KIB1-4"/>
    <property type="match status" value="1"/>
</dbReference>
<feature type="region of interest" description="Disordered" evidence="1">
    <location>
        <begin position="427"/>
        <end position="450"/>
    </location>
</feature>
<dbReference type="Gramene" id="PNT61153">
    <property type="protein sequence ID" value="PNT61153"/>
    <property type="gene ID" value="BRADI_5g10916v3"/>
</dbReference>
<proteinExistence type="predicted"/>
<dbReference type="Proteomes" id="UP000008810">
    <property type="component" value="Chromosome 5"/>
</dbReference>
<keyword evidence="5" id="KW-1185">Reference proteome</keyword>
<evidence type="ECO:0000313" key="5">
    <source>
        <dbReference type="Proteomes" id="UP000008810"/>
    </source>
</evidence>
<evidence type="ECO:0000313" key="4">
    <source>
        <dbReference type="EnsemblPlants" id="PNT61153"/>
    </source>
</evidence>
<feature type="domain" description="KIB1-4 beta-propeller" evidence="2">
    <location>
        <begin position="11"/>
        <end position="262"/>
    </location>
</feature>
<protein>
    <recommendedName>
        <fullName evidence="2">KIB1-4 beta-propeller domain-containing protein</fullName>
    </recommendedName>
</protein>
<reference evidence="3 4" key="1">
    <citation type="journal article" date="2010" name="Nature">
        <title>Genome sequencing and analysis of the model grass Brachypodium distachyon.</title>
        <authorList>
            <consortium name="International Brachypodium Initiative"/>
        </authorList>
    </citation>
    <scope>NUCLEOTIDE SEQUENCE [LARGE SCALE GENOMIC DNA]</scope>
    <source>
        <strain evidence="3 4">Bd21</strain>
    </source>
</reference>
<dbReference type="InterPro" id="IPR005174">
    <property type="entry name" value="KIB1-4_b-propeller"/>
</dbReference>